<dbReference type="Gene3D" id="3.10.50.40">
    <property type="match status" value="1"/>
</dbReference>
<feature type="domain" description="PpiC" evidence="11">
    <location>
        <begin position="172"/>
        <end position="270"/>
    </location>
</feature>
<keyword evidence="2 10" id="KW-0732">Signal</keyword>
<feature type="signal peptide" evidence="10">
    <location>
        <begin position="1"/>
        <end position="25"/>
    </location>
</feature>
<dbReference type="InterPro" id="IPR000297">
    <property type="entry name" value="PPIase_PpiC"/>
</dbReference>
<evidence type="ECO:0000313" key="12">
    <source>
        <dbReference type="EMBL" id="MBR9973281.1"/>
    </source>
</evidence>
<evidence type="ECO:0000256" key="9">
    <source>
        <dbReference type="PROSITE-ProRule" id="PRU00278"/>
    </source>
</evidence>
<dbReference type="InterPro" id="IPR027304">
    <property type="entry name" value="Trigger_fact/SurA_dom_sf"/>
</dbReference>
<protein>
    <recommendedName>
        <fullName evidence="1">Parvulin-like PPIase</fullName>
    </recommendedName>
    <alternativeName>
        <fullName evidence="7">Peptidyl-prolyl cis-trans isomerase plp</fullName>
    </alternativeName>
    <alternativeName>
        <fullName evidence="8">Rotamase plp</fullName>
    </alternativeName>
</protein>
<dbReference type="PROSITE" id="PS50198">
    <property type="entry name" value="PPIC_PPIASE_2"/>
    <property type="match status" value="1"/>
</dbReference>
<keyword evidence="6 9" id="KW-0413">Isomerase</keyword>
<gene>
    <name evidence="12" type="ORF">KEC16_16275</name>
</gene>
<dbReference type="PROSITE" id="PS01096">
    <property type="entry name" value="PPIC_PPIASE_1"/>
    <property type="match status" value="1"/>
</dbReference>
<evidence type="ECO:0000256" key="7">
    <source>
        <dbReference type="ARBA" id="ARBA00030642"/>
    </source>
</evidence>
<accession>A0ABS5IFU2</accession>
<dbReference type="PANTHER" id="PTHR47637:SF1">
    <property type="entry name" value="CHAPERONE SURA"/>
    <property type="match status" value="1"/>
</dbReference>
<dbReference type="InterPro" id="IPR023058">
    <property type="entry name" value="PPIase_PpiC_CS"/>
</dbReference>
<dbReference type="Pfam" id="PF13616">
    <property type="entry name" value="Rotamase_3"/>
    <property type="match status" value="1"/>
</dbReference>
<keyword evidence="4 9" id="KW-0697">Rotamase</keyword>
<reference evidence="12 13" key="1">
    <citation type="submission" date="2021-04" db="EMBL/GenBank/DDBJ databases">
        <title>Magnetospirillum sulfuroxidans sp. nov., a facultative chemolithoautotrophic sulfur-oxidizing alphaproteobacterium isolated from freshwater sediment and proposals for Paramagetospirillum gen. nov., and Magnetospirillaceae fam. nov.</title>
        <authorList>
            <person name="Koziaeva V."/>
            <person name="Geelhoed J.S."/>
            <person name="Sorokin D.Y."/>
            <person name="Grouzdev D.S."/>
        </authorList>
    </citation>
    <scope>NUCLEOTIDE SEQUENCE [LARGE SCALE GENOMIC DNA]</scope>
    <source>
        <strain evidence="12 13">J10</strain>
    </source>
</reference>
<evidence type="ECO:0000313" key="13">
    <source>
        <dbReference type="Proteomes" id="UP000680714"/>
    </source>
</evidence>
<evidence type="ECO:0000256" key="8">
    <source>
        <dbReference type="ARBA" id="ARBA00031484"/>
    </source>
</evidence>
<dbReference type="SUPFAM" id="SSF54534">
    <property type="entry name" value="FKBP-like"/>
    <property type="match status" value="2"/>
</dbReference>
<dbReference type="PANTHER" id="PTHR47637">
    <property type="entry name" value="CHAPERONE SURA"/>
    <property type="match status" value="1"/>
</dbReference>
<keyword evidence="13" id="KW-1185">Reference proteome</keyword>
<dbReference type="Proteomes" id="UP000680714">
    <property type="component" value="Unassembled WGS sequence"/>
</dbReference>
<evidence type="ECO:0000256" key="6">
    <source>
        <dbReference type="ARBA" id="ARBA00023235"/>
    </source>
</evidence>
<dbReference type="InterPro" id="IPR015391">
    <property type="entry name" value="SurA_N"/>
</dbReference>
<proteinExistence type="predicted"/>
<evidence type="ECO:0000256" key="1">
    <source>
        <dbReference type="ARBA" id="ARBA00018370"/>
    </source>
</evidence>
<evidence type="ECO:0000256" key="5">
    <source>
        <dbReference type="ARBA" id="ARBA00023186"/>
    </source>
</evidence>
<dbReference type="EMBL" id="JAGTUF010000020">
    <property type="protein sequence ID" value="MBR9973281.1"/>
    <property type="molecule type" value="Genomic_DNA"/>
</dbReference>
<name>A0ABS5IFU2_9PROT</name>
<sequence length="422" mass="46502">MFFRFVFLCLMAGAFSLCALGRAQAQMLDRVVAVVNDEAISFRDLDARMRLALVSSNIPDSQDSRKRMLPQVLRKMIDERLQLQEAQRLGIVLSNSDVDGAIAMVEQQSRMPRGALLANLGRQGVDPTRVRDQIRADLTWMRLVTRVVGPQIRIGDEEVNDRLQSISERQGLREVRAAEIFLPVESHEQEDETRQLGEKLLEGLHQGTPFASLARQFSRSPTSSNGGQLGWVSQGMVDEEVAAVLENLGHGQTSPLVRTATGYYLLTVLETRIVGQSVSAEDSTVTVSRLILPVPAGAPPKQELLERAFGLTRNAKSCAELDALATKAGAAIPTRQGPIRIGELPPELKNVVAALPPNQAGPPLDTPEGIIVPMVCSRQDALVATPPTAAQIRRQIEDERRDMLARRYLRNLRRAAFVDVRM</sequence>
<evidence type="ECO:0000256" key="4">
    <source>
        <dbReference type="ARBA" id="ARBA00023110"/>
    </source>
</evidence>
<dbReference type="InterPro" id="IPR046357">
    <property type="entry name" value="PPIase_dom_sf"/>
</dbReference>
<dbReference type="Pfam" id="PF09312">
    <property type="entry name" value="SurA_N"/>
    <property type="match status" value="1"/>
</dbReference>
<dbReference type="Gene3D" id="1.10.4030.10">
    <property type="entry name" value="Porin chaperone SurA, peptide-binding domain"/>
    <property type="match status" value="1"/>
</dbReference>
<evidence type="ECO:0000256" key="10">
    <source>
        <dbReference type="SAM" id="SignalP"/>
    </source>
</evidence>
<dbReference type="RefSeq" id="WP_211550864.1">
    <property type="nucleotide sequence ID" value="NZ_JAGTUF010000020.1"/>
</dbReference>
<keyword evidence="5" id="KW-0143">Chaperone</keyword>
<dbReference type="InterPro" id="IPR050280">
    <property type="entry name" value="OMP_Chaperone_SurA"/>
</dbReference>
<organism evidence="12 13">
    <name type="scientific">Magnetospirillum sulfuroxidans</name>
    <dbReference type="NCBI Taxonomy" id="611300"/>
    <lineage>
        <taxon>Bacteria</taxon>
        <taxon>Pseudomonadati</taxon>
        <taxon>Pseudomonadota</taxon>
        <taxon>Alphaproteobacteria</taxon>
        <taxon>Rhodospirillales</taxon>
        <taxon>Rhodospirillaceae</taxon>
        <taxon>Magnetospirillum</taxon>
    </lineage>
</organism>
<dbReference type="SUPFAM" id="SSF109998">
    <property type="entry name" value="Triger factor/SurA peptide-binding domain-like"/>
    <property type="match status" value="1"/>
</dbReference>
<keyword evidence="3" id="KW-0574">Periplasm</keyword>
<dbReference type="GO" id="GO:0003755">
    <property type="term" value="F:peptidyl-prolyl cis-trans isomerase activity"/>
    <property type="evidence" value="ECO:0007669"/>
    <property type="project" value="UniProtKB-EC"/>
</dbReference>
<evidence type="ECO:0000259" key="11">
    <source>
        <dbReference type="PROSITE" id="PS50198"/>
    </source>
</evidence>
<evidence type="ECO:0000256" key="2">
    <source>
        <dbReference type="ARBA" id="ARBA00022729"/>
    </source>
</evidence>
<evidence type="ECO:0000256" key="3">
    <source>
        <dbReference type="ARBA" id="ARBA00022764"/>
    </source>
</evidence>
<comment type="caution">
    <text evidence="12">The sequence shown here is derived from an EMBL/GenBank/DDBJ whole genome shotgun (WGS) entry which is preliminary data.</text>
</comment>
<feature type="chain" id="PRO_5046111075" description="Parvulin-like PPIase" evidence="10">
    <location>
        <begin position="26"/>
        <end position="422"/>
    </location>
</feature>